<dbReference type="EMBL" id="JAMKFB020000292">
    <property type="protein sequence ID" value="KAL0150576.1"/>
    <property type="molecule type" value="Genomic_DNA"/>
</dbReference>
<comment type="caution">
    <text evidence="1">The sequence shown here is derived from an EMBL/GenBank/DDBJ whole genome shotgun (WGS) entry which is preliminary data.</text>
</comment>
<organism evidence="1 2">
    <name type="scientific">Cirrhinus mrigala</name>
    <name type="common">Mrigala</name>
    <dbReference type="NCBI Taxonomy" id="683832"/>
    <lineage>
        <taxon>Eukaryota</taxon>
        <taxon>Metazoa</taxon>
        <taxon>Chordata</taxon>
        <taxon>Craniata</taxon>
        <taxon>Vertebrata</taxon>
        <taxon>Euteleostomi</taxon>
        <taxon>Actinopterygii</taxon>
        <taxon>Neopterygii</taxon>
        <taxon>Teleostei</taxon>
        <taxon>Ostariophysi</taxon>
        <taxon>Cypriniformes</taxon>
        <taxon>Cyprinidae</taxon>
        <taxon>Labeoninae</taxon>
        <taxon>Labeonini</taxon>
        <taxon>Cirrhinus</taxon>
    </lineage>
</organism>
<accession>A0ABD0MPM9</accession>
<evidence type="ECO:0000313" key="1">
    <source>
        <dbReference type="EMBL" id="KAL0150576.1"/>
    </source>
</evidence>
<evidence type="ECO:0000313" key="2">
    <source>
        <dbReference type="Proteomes" id="UP001529510"/>
    </source>
</evidence>
<reference evidence="1 2" key="1">
    <citation type="submission" date="2024-05" db="EMBL/GenBank/DDBJ databases">
        <title>Genome sequencing and assembly of Indian major carp, Cirrhinus mrigala (Hamilton, 1822).</title>
        <authorList>
            <person name="Mohindra V."/>
            <person name="Chowdhury L.M."/>
            <person name="Lal K."/>
            <person name="Jena J.K."/>
        </authorList>
    </citation>
    <scope>NUCLEOTIDE SEQUENCE [LARGE SCALE GENOMIC DNA]</scope>
    <source>
        <strain evidence="1">CM1030</strain>
        <tissue evidence="1">Blood</tissue>
    </source>
</reference>
<protein>
    <submittedName>
        <fullName evidence="1">Uncharacterized protein</fullName>
    </submittedName>
</protein>
<dbReference type="AlphaFoldDB" id="A0ABD0MPM9"/>
<sequence length="109" mass="11446">MVRALKHYLPDLRGHHVLVRTDNTLVVYYINRQVAPDPPLVSGGGAPLEKVRPGGSGFIHVAGNDTSSTLVLPHPSSSAWAGCHGAAVAEASSVPPNALLPGVLERVRQ</sequence>
<proteinExistence type="predicted"/>
<dbReference type="Proteomes" id="UP001529510">
    <property type="component" value="Unassembled WGS sequence"/>
</dbReference>
<keyword evidence="2" id="KW-1185">Reference proteome</keyword>
<gene>
    <name evidence="1" type="ORF">M9458_054169</name>
</gene>
<name>A0ABD0MPM9_CIRMR</name>
<feature type="non-terminal residue" evidence="1">
    <location>
        <position position="109"/>
    </location>
</feature>